<dbReference type="EC" id="2.7.8.29" evidence="16"/>
<sequence length="429" mass="50034">MASVMGSRTLSKDDVNYRMHFRMINEQQVEDITIDFFYKPHTITLLTFTVVSLMYFAFTRDDADPNSNLWVGLILVISFFLVISVLAFPNGPFTRPHPAIWRIVFGLSVLYFLFLVFIIFLNWAQVKQLMYWLDPNLRYATREADVMEYAVNCHVITWERILSHFDIFAFGHFWGWAMKALLIRSYGLCWTISITWELTELFFMHLLPNFAECWWDQVILDILLCNDIHTTTGKIKRAVLQFTPASWTYVRWFDPKSSFQRLTELNTFFLKHIFVFQACHALSWCRILFIGVITAPTVRQYYAYLTDTQCKRVGTQCWVFGAIAFLEALACIKFGQDLFSKTQVLYVILWLLCVAFITFLCLFGMVWYAENYGPKQKEREIRRPGAARARPGESAAPEGARHPMGWAARNLTVFCCVKSIVFCEPTSEP</sequence>
<dbReference type="GO" id="GO:0006659">
    <property type="term" value="P:phosphatidylserine biosynthetic process"/>
    <property type="evidence" value="ECO:0007669"/>
    <property type="project" value="UniProtKB-UniRule"/>
</dbReference>
<gene>
    <name evidence="18" type="ORF">JZ751_028272</name>
</gene>
<dbReference type="Proteomes" id="UP000824540">
    <property type="component" value="Unassembled WGS sequence"/>
</dbReference>
<keyword evidence="11 16" id="KW-0472">Membrane</keyword>
<evidence type="ECO:0000256" key="16">
    <source>
        <dbReference type="RuleBase" id="RU368094"/>
    </source>
</evidence>
<comment type="caution">
    <text evidence="18">The sequence shown here is derived from an EMBL/GenBank/DDBJ whole genome shotgun (WGS) entry which is preliminary data.</text>
</comment>
<protein>
    <recommendedName>
        <fullName evidence="16">Phosphatidylserine synthase</fullName>
        <ecNumber evidence="16">2.7.8.29</ecNumber>
    </recommendedName>
    <alternativeName>
        <fullName evidence="16">Serine-exchange enzyme</fullName>
    </alternativeName>
</protein>
<feature type="transmembrane region" description="Helical" evidence="16">
    <location>
        <begin position="268"/>
        <end position="293"/>
    </location>
</feature>
<name>A0A8T2NBD7_9TELE</name>
<evidence type="ECO:0000256" key="11">
    <source>
        <dbReference type="ARBA" id="ARBA00023136"/>
    </source>
</evidence>
<comment type="pathway">
    <text evidence="3">Lipid metabolism.</text>
</comment>
<keyword evidence="5 16" id="KW-0444">Lipid biosynthesis</keyword>
<feature type="transmembrane region" description="Helical" evidence="16">
    <location>
        <begin position="70"/>
        <end position="88"/>
    </location>
</feature>
<evidence type="ECO:0000256" key="3">
    <source>
        <dbReference type="ARBA" id="ARBA00005189"/>
    </source>
</evidence>
<feature type="transmembrane region" description="Helical" evidence="16">
    <location>
        <begin position="313"/>
        <end position="332"/>
    </location>
</feature>
<reference evidence="18" key="1">
    <citation type="thesis" date="2021" institute="BYU ScholarsArchive" country="Provo, UT, USA">
        <title>Applications of and Algorithms for Genome Assembly and Genomic Analyses with an Emphasis on Marine Teleosts.</title>
        <authorList>
            <person name="Pickett B.D."/>
        </authorList>
    </citation>
    <scope>NUCLEOTIDE SEQUENCE</scope>
    <source>
        <strain evidence="18">HI-2016</strain>
    </source>
</reference>
<keyword evidence="12 16" id="KW-0594">Phospholipid biosynthesis</keyword>
<dbReference type="OrthoDB" id="10265393at2759"/>
<evidence type="ECO:0000256" key="7">
    <source>
        <dbReference type="ARBA" id="ARBA00022692"/>
    </source>
</evidence>
<dbReference type="GO" id="GO:0106245">
    <property type="term" value="F:L-serine-phosphatidylethanolamine phosphatidyltransferase activity"/>
    <property type="evidence" value="ECO:0007669"/>
    <property type="project" value="UniProtKB-UniRule"/>
</dbReference>
<keyword evidence="19" id="KW-1185">Reference proteome</keyword>
<evidence type="ECO:0000256" key="15">
    <source>
        <dbReference type="ARBA" id="ARBA00035991"/>
    </source>
</evidence>
<keyword evidence="10 16" id="KW-0443">Lipid metabolism</keyword>
<accession>A0A8T2NBD7</accession>
<evidence type="ECO:0000256" key="1">
    <source>
        <dbReference type="ARBA" id="ARBA00004477"/>
    </source>
</evidence>
<comment type="subcellular location">
    <subcellularLocation>
        <location evidence="1 16">Endoplasmic reticulum membrane</location>
        <topology evidence="1 16">Multi-pass membrane protein</topology>
    </subcellularLocation>
</comment>
<keyword evidence="9 16" id="KW-1133">Transmembrane helix</keyword>
<comment type="catalytic activity">
    <reaction evidence="14">
        <text>a 1,2-diacyl-sn-glycero-3-phosphoethanolamine + L-serine = a 1,2-diacyl-sn-glycero-3-phospho-L-serine + ethanolamine</text>
        <dbReference type="Rhea" id="RHEA:27606"/>
        <dbReference type="ChEBI" id="CHEBI:33384"/>
        <dbReference type="ChEBI" id="CHEBI:57262"/>
        <dbReference type="ChEBI" id="CHEBI:57603"/>
        <dbReference type="ChEBI" id="CHEBI:64612"/>
        <dbReference type="EC" id="2.7.8.29"/>
    </reaction>
    <physiologicalReaction direction="left-to-right" evidence="14">
        <dbReference type="Rhea" id="RHEA:27607"/>
    </physiologicalReaction>
</comment>
<evidence type="ECO:0000256" key="12">
    <source>
        <dbReference type="ARBA" id="ARBA00023209"/>
    </source>
</evidence>
<feature type="transmembrane region" description="Helical" evidence="16">
    <location>
        <begin position="100"/>
        <end position="123"/>
    </location>
</feature>
<dbReference type="Pfam" id="PF03034">
    <property type="entry name" value="PSS"/>
    <property type="match status" value="1"/>
</dbReference>
<keyword evidence="8 16" id="KW-0256">Endoplasmic reticulum</keyword>
<dbReference type="PANTHER" id="PTHR15362:SF15">
    <property type="entry name" value="PHOSPHATIDYLSERINE SYNTHASE 1"/>
    <property type="match status" value="1"/>
</dbReference>
<feature type="region of interest" description="Disordered" evidence="17">
    <location>
        <begin position="380"/>
        <end position="401"/>
    </location>
</feature>
<proteinExistence type="inferred from homology"/>
<evidence type="ECO:0000256" key="6">
    <source>
        <dbReference type="ARBA" id="ARBA00022679"/>
    </source>
</evidence>
<keyword evidence="7 16" id="KW-0812">Transmembrane</keyword>
<comment type="pathway">
    <text evidence="2 16">Phospholipid metabolism; phosphatidylserine biosynthesis.</text>
</comment>
<evidence type="ECO:0000256" key="9">
    <source>
        <dbReference type="ARBA" id="ARBA00022989"/>
    </source>
</evidence>
<comment type="catalytic activity">
    <reaction evidence="15">
        <text>a 1,2-diacyl-sn-glycero-3-phosphocholine + L-serine = a 1,2-diacyl-sn-glycero-3-phospho-L-serine + choline</text>
        <dbReference type="Rhea" id="RHEA:45088"/>
        <dbReference type="ChEBI" id="CHEBI:15354"/>
        <dbReference type="ChEBI" id="CHEBI:33384"/>
        <dbReference type="ChEBI" id="CHEBI:57262"/>
        <dbReference type="ChEBI" id="CHEBI:57643"/>
    </reaction>
    <physiologicalReaction direction="left-to-right" evidence="15">
        <dbReference type="Rhea" id="RHEA:45089"/>
    </physiologicalReaction>
</comment>
<dbReference type="GO" id="GO:0005789">
    <property type="term" value="C:endoplasmic reticulum membrane"/>
    <property type="evidence" value="ECO:0007669"/>
    <property type="project" value="UniProtKB-SubCell"/>
</dbReference>
<evidence type="ECO:0000256" key="17">
    <source>
        <dbReference type="SAM" id="MobiDB-lite"/>
    </source>
</evidence>
<evidence type="ECO:0000256" key="2">
    <source>
        <dbReference type="ARBA" id="ARBA00004916"/>
    </source>
</evidence>
<feature type="transmembrane region" description="Helical" evidence="16">
    <location>
        <begin position="344"/>
        <end position="369"/>
    </location>
</feature>
<evidence type="ECO:0000256" key="5">
    <source>
        <dbReference type="ARBA" id="ARBA00022516"/>
    </source>
</evidence>
<evidence type="ECO:0000256" key="4">
    <source>
        <dbReference type="ARBA" id="ARBA00008671"/>
    </source>
</evidence>
<keyword evidence="13 16" id="KW-1208">Phospholipid metabolism</keyword>
<comment type="similarity">
    <text evidence="4 16">Belongs to the phosphatidyl serine synthase family.</text>
</comment>
<comment type="caution">
    <text evidence="16">Lacks conserved residue(s) required for the propagation of feature annotation.</text>
</comment>
<keyword evidence="6 16" id="KW-0808">Transferase</keyword>
<evidence type="ECO:0000256" key="8">
    <source>
        <dbReference type="ARBA" id="ARBA00022824"/>
    </source>
</evidence>
<evidence type="ECO:0000256" key="13">
    <source>
        <dbReference type="ARBA" id="ARBA00023264"/>
    </source>
</evidence>
<evidence type="ECO:0000313" key="19">
    <source>
        <dbReference type="Proteomes" id="UP000824540"/>
    </source>
</evidence>
<comment type="function">
    <text evidence="16">Catalyzes a base-exchange reaction in which the polar head group of phosphatidylethanolamine (PE) is replaced by L-serine.</text>
</comment>
<dbReference type="AlphaFoldDB" id="A0A8T2NBD7"/>
<organism evidence="18 19">
    <name type="scientific">Albula glossodonta</name>
    <name type="common">roundjaw bonefish</name>
    <dbReference type="NCBI Taxonomy" id="121402"/>
    <lineage>
        <taxon>Eukaryota</taxon>
        <taxon>Metazoa</taxon>
        <taxon>Chordata</taxon>
        <taxon>Craniata</taxon>
        <taxon>Vertebrata</taxon>
        <taxon>Euteleostomi</taxon>
        <taxon>Actinopterygii</taxon>
        <taxon>Neopterygii</taxon>
        <taxon>Teleostei</taxon>
        <taxon>Albuliformes</taxon>
        <taxon>Albulidae</taxon>
        <taxon>Albula</taxon>
    </lineage>
</organism>
<dbReference type="PANTHER" id="PTHR15362">
    <property type="entry name" value="PHOSPHATIDYLINOSITOL SYNTHASE"/>
    <property type="match status" value="1"/>
</dbReference>
<evidence type="ECO:0000313" key="18">
    <source>
        <dbReference type="EMBL" id="KAG9337773.1"/>
    </source>
</evidence>
<feature type="compositionally biased region" description="Low complexity" evidence="17">
    <location>
        <begin position="384"/>
        <end position="398"/>
    </location>
</feature>
<evidence type="ECO:0000256" key="10">
    <source>
        <dbReference type="ARBA" id="ARBA00023098"/>
    </source>
</evidence>
<evidence type="ECO:0000256" key="14">
    <source>
        <dbReference type="ARBA" id="ARBA00023686"/>
    </source>
</evidence>
<dbReference type="InterPro" id="IPR004277">
    <property type="entry name" value="PSS"/>
</dbReference>
<feature type="transmembrane region" description="Helical" evidence="16">
    <location>
        <begin position="41"/>
        <end position="58"/>
    </location>
</feature>
<dbReference type="EMBL" id="JAFBMS010000081">
    <property type="protein sequence ID" value="KAG9337773.1"/>
    <property type="molecule type" value="Genomic_DNA"/>
</dbReference>